<protein>
    <submittedName>
        <fullName evidence="1">Uncharacterized protein</fullName>
    </submittedName>
</protein>
<dbReference type="EMBL" id="WJBH02000007">
    <property type="protein sequence ID" value="KAI9556069.1"/>
    <property type="molecule type" value="Genomic_DNA"/>
</dbReference>
<evidence type="ECO:0000313" key="1">
    <source>
        <dbReference type="EMBL" id="KAI9556069.1"/>
    </source>
</evidence>
<proteinExistence type="predicted"/>
<comment type="caution">
    <text evidence="1">The sequence shown here is derived from an EMBL/GenBank/DDBJ whole genome shotgun (WGS) entry which is preliminary data.</text>
</comment>
<reference evidence="1 2" key="1">
    <citation type="submission" date="2022-05" db="EMBL/GenBank/DDBJ databases">
        <title>A multi-omics perspective on studying reproductive biology in Daphnia sinensis.</title>
        <authorList>
            <person name="Jia J."/>
        </authorList>
    </citation>
    <scope>NUCLEOTIDE SEQUENCE [LARGE SCALE GENOMIC DNA]</scope>
    <source>
        <strain evidence="1 2">WSL</strain>
    </source>
</reference>
<sequence>MGGCKSANLCGIALNTSEWCECRRLSLLCHFRARHNKYSGRRSISRPLSSGGLETGFTAIQSNSGSLGGKSGPLCELLERSTTLHFRQPVPAAWSLEHRRSVTELEGPRRILSPPLLQLDSLLSNEGSAGTSGDCPSNTLLAQPMLVPILDGASGGHAAPSLPIQVVVDFPVEKDHPFTEDESIRLIAWWLSGVVWKSEAFHKTLSSSYWEHFDQIHTLHACPLGSLGAAGVINGTTIPCRLASRRS</sequence>
<keyword evidence="2" id="KW-1185">Reference proteome</keyword>
<dbReference type="Proteomes" id="UP000820818">
    <property type="component" value="Linkage Group LG7"/>
</dbReference>
<dbReference type="AlphaFoldDB" id="A0AAD5KMS5"/>
<gene>
    <name evidence="1" type="ORF">GHT06_018636</name>
</gene>
<evidence type="ECO:0000313" key="2">
    <source>
        <dbReference type="Proteomes" id="UP000820818"/>
    </source>
</evidence>
<accession>A0AAD5KMS5</accession>
<name>A0AAD5KMS5_9CRUS</name>
<organism evidence="1 2">
    <name type="scientific">Daphnia sinensis</name>
    <dbReference type="NCBI Taxonomy" id="1820382"/>
    <lineage>
        <taxon>Eukaryota</taxon>
        <taxon>Metazoa</taxon>
        <taxon>Ecdysozoa</taxon>
        <taxon>Arthropoda</taxon>
        <taxon>Crustacea</taxon>
        <taxon>Branchiopoda</taxon>
        <taxon>Diplostraca</taxon>
        <taxon>Cladocera</taxon>
        <taxon>Anomopoda</taxon>
        <taxon>Daphniidae</taxon>
        <taxon>Daphnia</taxon>
        <taxon>Daphnia similis group</taxon>
    </lineage>
</organism>